<protein>
    <submittedName>
        <fullName evidence="2">Uncharacterized protein</fullName>
    </submittedName>
</protein>
<evidence type="ECO:0000313" key="3">
    <source>
        <dbReference type="Proteomes" id="UP000593574"/>
    </source>
</evidence>
<accession>A0A7J8ZL89</accession>
<feature type="region of interest" description="Disordered" evidence="1">
    <location>
        <begin position="1"/>
        <end position="22"/>
    </location>
</feature>
<evidence type="ECO:0000256" key="1">
    <source>
        <dbReference type="SAM" id="MobiDB-lite"/>
    </source>
</evidence>
<dbReference type="Proteomes" id="UP000593574">
    <property type="component" value="Unassembled WGS sequence"/>
</dbReference>
<reference evidence="2 3" key="1">
    <citation type="journal article" date="2019" name="Genome Biol. Evol.">
        <title>Insights into the evolution of the New World diploid cottons (Gossypium, subgenus Houzingenia) based on genome sequencing.</title>
        <authorList>
            <person name="Grover C.E."/>
            <person name="Arick M.A. 2nd"/>
            <person name="Thrash A."/>
            <person name="Conover J.L."/>
            <person name="Sanders W.S."/>
            <person name="Peterson D.G."/>
            <person name="Frelichowski J.E."/>
            <person name="Scheffler J.A."/>
            <person name="Scheffler B.E."/>
            <person name="Wendel J.F."/>
        </authorList>
    </citation>
    <scope>NUCLEOTIDE SEQUENCE [LARGE SCALE GENOMIC DNA]</scope>
    <source>
        <strain evidence="2">4</strain>
        <tissue evidence="2">Leaf</tissue>
    </source>
</reference>
<dbReference type="EMBL" id="JABEZV010000006">
    <property type="protein sequence ID" value="MBA0712465.1"/>
    <property type="molecule type" value="Genomic_DNA"/>
</dbReference>
<dbReference type="AlphaFoldDB" id="A0A7J8ZL89"/>
<name>A0A7J8ZL89_9ROSI</name>
<keyword evidence="3" id="KW-1185">Reference proteome</keyword>
<feature type="compositionally biased region" description="Basic and acidic residues" evidence="1">
    <location>
        <begin position="1"/>
        <end position="12"/>
    </location>
</feature>
<organism evidence="2 3">
    <name type="scientific">Gossypium laxum</name>
    <dbReference type="NCBI Taxonomy" id="34288"/>
    <lineage>
        <taxon>Eukaryota</taxon>
        <taxon>Viridiplantae</taxon>
        <taxon>Streptophyta</taxon>
        <taxon>Embryophyta</taxon>
        <taxon>Tracheophyta</taxon>
        <taxon>Spermatophyta</taxon>
        <taxon>Magnoliopsida</taxon>
        <taxon>eudicotyledons</taxon>
        <taxon>Gunneridae</taxon>
        <taxon>Pentapetalae</taxon>
        <taxon>rosids</taxon>
        <taxon>malvids</taxon>
        <taxon>Malvales</taxon>
        <taxon>Malvaceae</taxon>
        <taxon>Malvoideae</taxon>
        <taxon>Gossypium</taxon>
    </lineage>
</organism>
<gene>
    <name evidence="2" type="ORF">Golax_011567</name>
</gene>
<sequence>MVRPFIDMDKSKGGPSTQNVAM</sequence>
<proteinExistence type="predicted"/>
<comment type="caution">
    <text evidence="2">The sequence shown here is derived from an EMBL/GenBank/DDBJ whole genome shotgun (WGS) entry which is preliminary data.</text>
</comment>
<evidence type="ECO:0000313" key="2">
    <source>
        <dbReference type="EMBL" id="MBA0712465.1"/>
    </source>
</evidence>